<dbReference type="EMBL" id="JAEPRB010000206">
    <property type="protein sequence ID" value="KAG2218871.1"/>
    <property type="molecule type" value="Genomic_DNA"/>
</dbReference>
<feature type="compositionally biased region" description="Polar residues" evidence="1">
    <location>
        <begin position="54"/>
        <end position="72"/>
    </location>
</feature>
<feature type="region of interest" description="Disordered" evidence="1">
    <location>
        <begin position="50"/>
        <end position="181"/>
    </location>
</feature>
<evidence type="ECO:0000313" key="2">
    <source>
        <dbReference type="EMBL" id="KAG2218871.1"/>
    </source>
</evidence>
<sequence length="365" mass="38902">MSASIAGPSVPSHARDWVLPIPQEISTDDSFSNDLIRQFDKKRSRLRVELKLEQQGSDSDSASTSRVGSSKQPIGGPLSSSASLSPSPSGLPITRVSGTAPASINSNNTTATADRGARTRGIGGEGKRRRSAGDLLRRSSAFLRAKIESLRGPSRSHDNLQHDYHGMDEDEDQRRHSIPPPSKIVVNTTIAIPQFNTTTLTSPNSHHHGNRFLSPVAASIQPPVITQYPPKPLKYSPVEPIMLEENQKKSLHHRISMPVLRNSHVGGSHSVEPRRRSDVGIERMGSIGKRARKALGSPCAELKNRGGISRKGKEPIVTANSPSSTAASSTSSSAIPTTGAVMTNNAATATASFPSLPPMPSPPKA</sequence>
<evidence type="ECO:0000256" key="1">
    <source>
        <dbReference type="SAM" id="MobiDB-lite"/>
    </source>
</evidence>
<feature type="compositionally biased region" description="Basic and acidic residues" evidence="1">
    <location>
        <begin position="145"/>
        <end position="175"/>
    </location>
</feature>
<dbReference type="Proteomes" id="UP000646827">
    <property type="component" value="Unassembled WGS sequence"/>
</dbReference>
<feature type="region of interest" description="Disordered" evidence="1">
    <location>
        <begin position="299"/>
        <end position="339"/>
    </location>
</feature>
<feature type="compositionally biased region" description="Polar residues" evidence="1">
    <location>
        <begin position="96"/>
        <end position="108"/>
    </location>
</feature>
<keyword evidence="3" id="KW-1185">Reference proteome</keyword>
<evidence type="ECO:0000313" key="3">
    <source>
        <dbReference type="Proteomes" id="UP000646827"/>
    </source>
</evidence>
<accession>A0A8H7VDA8</accession>
<comment type="caution">
    <text evidence="2">The sequence shown here is derived from an EMBL/GenBank/DDBJ whole genome shotgun (WGS) entry which is preliminary data.</text>
</comment>
<feature type="compositionally biased region" description="Low complexity" evidence="1">
    <location>
        <begin position="318"/>
        <end position="339"/>
    </location>
</feature>
<proteinExistence type="predicted"/>
<gene>
    <name evidence="2" type="ORF">INT45_003938</name>
</gene>
<reference evidence="2 3" key="1">
    <citation type="submission" date="2020-12" db="EMBL/GenBank/DDBJ databases">
        <title>Metabolic potential, ecology and presence of endohyphal bacteria is reflected in genomic diversity of Mucoromycotina.</title>
        <authorList>
            <person name="Muszewska A."/>
            <person name="Okrasinska A."/>
            <person name="Steczkiewicz K."/>
            <person name="Drgas O."/>
            <person name="Orlowska M."/>
            <person name="Perlinska-Lenart U."/>
            <person name="Aleksandrzak-Piekarczyk T."/>
            <person name="Szatraj K."/>
            <person name="Zielenkiewicz U."/>
            <person name="Pilsyk S."/>
            <person name="Malc E."/>
            <person name="Mieczkowski P."/>
            <person name="Kruszewska J.S."/>
            <person name="Biernat P."/>
            <person name="Pawlowska J."/>
        </authorList>
    </citation>
    <scope>NUCLEOTIDE SEQUENCE [LARGE SCALE GENOMIC DNA]</scope>
    <source>
        <strain evidence="2 3">CBS 142.35</strain>
    </source>
</reference>
<dbReference type="AlphaFoldDB" id="A0A8H7VDA8"/>
<feature type="compositionally biased region" description="Low complexity" evidence="1">
    <location>
        <begin position="75"/>
        <end position="92"/>
    </location>
</feature>
<name>A0A8H7VDA8_9FUNG</name>
<dbReference type="OrthoDB" id="2288118at2759"/>
<organism evidence="2 3">
    <name type="scientific">Circinella minor</name>
    <dbReference type="NCBI Taxonomy" id="1195481"/>
    <lineage>
        <taxon>Eukaryota</taxon>
        <taxon>Fungi</taxon>
        <taxon>Fungi incertae sedis</taxon>
        <taxon>Mucoromycota</taxon>
        <taxon>Mucoromycotina</taxon>
        <taxon>Mucoromycetes</taxon>
        <taxon>Mucorales</taxon>
        <taxon>Lichtheimiaceae</taxon>
        <taxon>Circinella</taxon>
    </lineage>
</organism>
<protein>
    <submittedName>
        <fullName evidence="2">Uncharacterized protein</fullName>
    </submittedName>
</protein>